<reference evidence="3 4" key="1">
    <citation type="submission" date="2019-11" db="EMBL/GenBank/DDBJ databases">
        <authorList>
            <person name="He Y."/>
        </authorList>
    </citation>
    <scope>NUCLEOTIDE SEQUENCE [LARGE SCALE GENOMIC DNA]</scope>
    <source>
        <strain evidence="3 4">SCSIO 58843</strain>
    </source>
</reference>
<keyword evidence="1 3" id="KW-0808">Transferase</keyword>
<dbReference type="InterPro" id="IPR002882">
    <property type="entry name" value="CofD"/>
</dbReference>
<evidence type="ECO:0000256" key="2">
    <source>
        <dbReference type="ARBA" id="ARBA00022842"/>
    </source>
</evidence>
<organism evidence="3 4">
    <name type="scientific">Actinomarinicola tropica</name>
    <dbReference type="NCBI Taxonomy" id="2789776"/>
    <lineage>
        <taxon>Bacteria</taxon>
        <taxon>Bacillati</taxon>
        <taxon>Actinomycetota</taxon>
        <taxon>Acidimicrobiia</taxon>
        <taxon>Acidimicrobiales</taxon>
        <taxon>Iamiaceae</taxon>
        <taxon>Actinomarinicola</taxon>
    </lineage>
</organism>
<dbReference type="Pfam" id="PF01933">
    <property type="entry name" value="CofD"/>
    <property type="match status" value="1"/>
</dbReference>
<dbReference type="GO" id="GO:0043743">
    <property type="term" value="F:LPPG:FO 2-phospho-L-lactate transferase activity"/>
    <property type="evidence" value="ECO:0007669"/>
    <property type="project" value="UniProtKB-EC"/>
</dbReference>
<dbReference type="InterPro" id="IPR038136">
    <property type="entry name" value="CofD-like_dom_sf"/>
</dbReference>
<dbReference type="EC" id="2.7.8.28" evidence="3"/>
<proteinExistence type="inferred from homology"/>
<gene>
    <name evidence="3" type="ORF">GH723_12310</name>
</gene>
<dbReference type="SUPFAM" id="SSF142338">
    <property type="entry name" value="CofD-like"/>
    <property type="match status" value="1"/>
</dbReference>
<dbReference type="Gene3D" id="3.40.50.10680">
    <property type="entry name" value="CofD-like domains"/>
    <property type="match status" value="1"/>
</dbReference>
<name>A0A5Q2RG71_9ACTN</name>
<evidence type="ECO:0000313" key="3">
    <source>
        <dbReference type="EMBL" id="QGG95819.1"/>
    </source>
</evidence>
<dbReference type="CDD" id="cd07186">
    <property type="entry name" value="CofD_like"/>
    <property type="match status" value="1"/>
</dbReference>
<dbReference type="HAMAP" id="MF_01257">
    <property type="entry name" value="CofD"/>
    <property type="match status" value="1"/>
</dbReference>
<dbReference type="PANTHER" id="PTHR43007">
    <property type="entry name" value="2-PHOSPHO-L-LACTATE TRANSFERASE"/>
    <property type="match status" value="1"/>
</dbReference>
<dbReference type="NCBIfam" id="TIGR01819">
    <property type="entry name" value="F420_cofD"/>
    <property type="match status" value="1"/>
</dbReference>
<keyword evidence="4" id="KW-1185">Reference proteome</keyword>
<dbReference type="Proteomes" id="UP000334019">
    <property type="component" value="Chromosome"/>
</dbReference>
<dbReference type="InterPro" id="IPR010115">
    <property type="entry name" value="FbiA/CofD"/>
</dbReference>
<dbReference type="AlphaFoldDB" id="A0A5Q2RG71"/>
<accession>A0A5Q2RG71</accession>
<dbReference type="RefSeq" id="WP_153759925.1">
    <property type="nucleotide sequence ID" value="NZ_CP045851.1"/>
</dbReference>
<evidence type="ECO:0000313" key="4">
    <source>
        <dbReference type="Proteomes" id="UP000334019"/>
    </source>
</evidence>
<dbReference type="Gene3D" id="1.10.8.240">
    <property type="entry name" value="CofD-like domain"/>
    <property type="match status" value="1"/>
</dbReference>
<dbReference type="PANTHER" id="PTHR43007:SF1">
    <property type="entry name" value="2-PHOSPHO-L-LACTATE TRANSFERASE"/>
    <property type="match status" value="1"/>
</dbReference>
<protein>
    <submittedName>
        <fullName evidence="3">2-phospho-L-lactate transferase</fullName>
        <ecNumber evidence="3">2.7.8.28</ecNumber>
    </submittedName>
</protein>
<dbReference type="KEGG" id="atq:GH723_12310"/>
<sequence>MNVTVLAGGVGAARFLRGLVQVVDPTSITVVANTGDDVVLHGLHISPDLDTITYTLAGAIDPERGWGLAGETWQAMDGLRRYGGIDWFNLGDRDLATHLHRTQRLRDGAGLAEVTGEIARAWGLTLRLLPVTEDELRTMVTVVDEGEIGFQEYFVRRRHDVEVTAVRVAGASSARPAPGVLDAIGSADVVVVAPSNPLVSIGPLLAVPGVREAIEAVRGRTVAISPIVGGAALKGPADRMLRELGHDASATGVARLYKDLAAVLVVDERDRDLQAAVEAEGVRAVVTDTVMSDPEVSARLARTVLDAVQVGR</sequence>
<dbReference type="EMBL" id="CP045851">
    <property type="protein sequence ID" value="QGG95819.1"/>
    <property type="molecule type" value="Genomic_DNA"/>
</dbReference>
<dbReference type="GO" id="GO:0000287">
    <property type="term" value="F:magnesium ion binding"/>
    <property type="evidence" value="ECO:0007669"/>
    <property type="project" value="InterPro"/>
</dbReference>
<keyword evidence="2" id="KW-0460">Magnesium</keyword>
<evidence type="ECO:0000256" key="1">
    <source>
        <dbReference type="ARBA" id="ARBA00022679"/>
    </source>
</evidence>